<proteinExistence type="predicted"/>
<name>A0A183EY99_9BILA</name>
<accession>A0A183EY99</accession>
<reference evidence="2" key="1">
    <citation type="submission" date="2016-06" db="UniProtKB">
        <authorList>
            <consortium name="WormBaseParasite"/>
        </authorList>
    </citation>
    <scope>IDENTIFICATION</scope>
</reference>
<protein>
    <submittedName>
        <fullName evidence="2">C2H2-type domain-containing protein</fullName>
    </submittedName>
</protein>
<feature type="compositionally biased region" description="Polar residues" evidence="1">
    <location>
        <begin position="189"/>
        <end position="200"/>
    </location>
</feature>
<evidence type="ECO:0000313" key="2">
    <source>
        <dbReference type="WBParaSite" id="GPUH_0002597001-mRNA-1"/>
    </source>
</evidence>
<feature type="region of interest" description="Disordered" evidence="1">
    <location>
        <begin position="254"/>
        <end position="285"/>
    </location>
</feature>
<dbReference type="WBParaSite" id="GPUH_0002597001-mRNA-1">
    <property type="protein sequence ID" value="GPUH_0002597001-mRNA-1"/>
    <property type="gene ID" value="GPUH_0002597001"/>
</dbReference>
<organism evidence="2">
    <name type="scientific">Gongylonema pulchrum</name>
    <dbReference type="NCBI Taxonomy" id="637853"/>
    <lineage>
        <taxon>Eukaryota</taxon>
        <taxon>Metazoa</taxon>
        <taxon>Ecdysozoa</taxon>
        <taxon>Nematoda</taxon>
        <taxon>Chromadorea</taxon>
        <taxon>Rhabditida</taxon>
        <taxon>Spirurina</taxon>
        <taxon>Spiruromorpha</taxon>
        <taxon>Spiruroidea</taxon>
        <taxon>Gongylonematidae</taxon>
        <taxon>Gongylonema</taxon>
    </lineage>
</organism>
<feature type="region of interest" description="Disordered" evidence="1">
    <location>
        <begin position="365"/>
        <end position="390"/>
    </location>
</feature>
<feature type="region of interest" description="Disordered" evidence="1">
    <location>
        <begin position="125"/>
        <end position="200"/>
    </location>
</feature>
<sequence length="390" mass="43811">LLNQAAERQKPYWLLSQMEAAGLTSTIKAQNSVNGWEDAPIQRLCYSSDLPYQCITSNLIKNLLSTLEKFDARQAKPRNAPYSSADAYFENYTNFEPATCTLQRTQEFQTQPLLKKPVVSNCKPQVEETPVQSQTTIPDERTQHTHLNSPTEVIFETRARNFDGSSAHGTSKQQEQQQNSLRQELTPKTEANTPSKQEVVSTALELKPEMIELEISKSVRSKKKTPKEQISKLNMKSILKKTFAKTEALFAKNENKPETVRLSEPSHVQHSHHTTSQKTQEAAGESQHWQVVKAQHQFNAPEEIDKPAQHFINGLTTSDSEACQPSTSFQQTDDVHETIAQLKPLPELEKQALECKPRVDTTATGATAWNTNVRGESKSRTAALSRLADE</sequence>
<evidence type="ECO:0000256" key="1">
    <source>
        <dbReference type="SAM" id="MobiDB-lite"/>
    </source>
</evidence>
<feature type="compositionally biased region" description="Polar residues" evidence="1">
    <location>
        <begin position="163"/>
        <end position="172"/>
    </location>
</feature>
<dbReference type="AlphaFoldDB" id="A0A183EY99"/>